<feature type="compositionally biased region" description="Gly residues" evidence="1">
    <location>
        <begin position="191"/>
        <end position="200"/>
    </location>
</feature>
<proteinExistence type="predicted"/>
<dbReference type="Pfam" id="PF06890">
    <property type="entry name" value="Phage_Mu_Gp45"/>
    <property type="match status" value="1"/>
</dbReference>
<organism evidence="3 4">
    <name type="scientific">Laribacter hongkongensis</name>
    <dbReference type="NCBI Taxonomy" id="168471"/>
    <lineage>
        <taxon>Bacteria</taxon>
        <taxon>Pseudomonadati</taxon>
        <taxon>Pseudomonadota</taxon>
        <taxon>Betaproteobacteria</taxon>
        <taxon>Neisseriales</taxon>
        <taxon>Aquaspirillaceae</taxon>
        <taxon>Laribacter</taxon>
    </lineage>
</organism>
<accession>A0A248LNS9</accession>
<evidence type="ECO:0000259" key="2">
    <source>
        <dbReference type="Pfam" id="PF06890"/>
    </source>
</evidence>
<protein>
    <submittedName>
        <fullName evidence="3">Phage baseplate protein</fullName>
    </submittedName>
</protein>
<dbReference type="RefSeq" id="WP_088861758.1">
    <property type="nucleotide sequence ID" value="NZ_CP022115.1"/>
</dbReference>
<gene>
    <name evidence="3" type="ORF">LHGZ1_3374</name>
</gene>
<evidence type="ECO:0000313" key="3">
    <source>
        <dbReference type="EMBL" id="ASJ26205.1"/>
    </source>
</evidence>
<dbReference type="InterPro" id="IPR013046">
    <property type="entry name" value="GpV/Gp45"/>
</dbReference>
<dbReference type="InterPro" id="IPR014462">
    <property type="entry name" value="Phage_Mu_Gp45"/>
</dbReference>
<dbReference type="EMBL" id="CP022115">
    <property type="protein sequence ID" value="ASJ26205.1"/>
    <property type="molecule type" value="Genomic_DNA"/>
</dbReference>
<feature type="domain" description="Bacteriophage Mu Gp45 N-terminal" evidence="2">
    <location>
        <begin position="21"/>
        <end position="87"/>
    </location>
</feature>
<name>A0A248LNS9_9NEIS</name>
<reference evidence="4" key="1">
    <citation type="submission" date="2017-06" db="EMBL/GenBank/DDBJ databases">
        <title>Whole genome sequence of Laribacter hongkongensis LHGZ1.</title>
        <authorList>
            <person name="Chen D."/>
            <person name="Wu H."/>
            <person name="Chen J."/>
        </authorList>
    </citation>
    <scope>NUCLEOTIDE SEQUENCE [LARGE SCALE GENOMIC DNA]</scope>
    <source>
        <strain evidence="4">LHGZ1</strain>
    </source>
</reference>
<dbReference type="AlphaFoldDB" id="A0A248LNS9"/>
<evidence type="ECO:0000313" key="4">
    <source>
        <dbReference type="Proteomes" id="UP000197424"/>
    </source>
</evidence>
<dbReference type="InterPro" id="IPR053861">
    <property type="entry name" value="Phage_Mu_Gp45_N"/>
</dbReference>
<dbReference type="Proteomes" id="UP000197424">
    <property type="component" value="Chromosome"/>
</dbReference>
<dbReference type="InterPro" id="IPR044033">
    <property type="entry name" value="GpV-like_apex"/>
</dbReference>
<evidence type="ECO:0000256" key="1">
    <source>
        <dbReference type="SAM" id="MobiDB-lite"/>
    </source>
</evidence>
<feature type="region of interest" description="Disordered" evidence="1">
    <location>
        <begin position="176"/>
        <end position="200"/>
    </location>
</feature>
<dbReference type="Pfam" id="PF18946">
    <property type="entry name" value="Apex"/>
    <property type="match status" value="1"/>
</dbReference>
<dbReference type="OrthoDB" id="9802994at2"/>
<sequence length="200" mass="20527">MLADIDRRIGRALAGIRQAFRGVLRGTRGGKGSQLAQVDGLAGEPLPDLELFQQFGFTSNPPSGTAVVVLPLGGRTSHGIIVATENGAYRIGNLKPGETAIFNAFGDRFVFRDGRIDGTTKAFRLVASEGMEFDTPDAKFTGAVTVKEALTGTGGMAISGGDGARVEGSLHATGDVSAGDISLTGHTHPGDSGGMTGKPN</sequence>
<dbReference type="NCBIfam" id="TIGR01644">
    <property type="entry name" value="phage_P2_V"/>
    <property type="match status" value="1"/>
</dbReference>
<dbReference type="PIRSF" id="PIRSF012337">
    <property type="entry name" value="gp45"/>
    <property type="match status" value="1"/>
</dbReference>